<keyword evidence="2" id="KW-1185">Reference proteome</keyword>
<dbReference type="Pfam" id="PF07326">
    <property type="entry name" value="RCS1"/>
    <property type="match status" value="1"/>
</dbReference>
<name>A0A6P5INE0_PHACI</name>
<dbReference type="GeneID" id="110193124"/>
<dbReference type="PANTHER" id="PTHR35819">
    <property type="entry name" value="PICALM INTERACTING MITOTIC REGULATOR PIMREG"/>
    <property type="match status" value="1"/>
</dbReference>
<dbReference type="InParanoid" id="A0A6P5INE0"/>
<feature type="compositionally biased region" description="Polar residues" evidence="1">
    <location>
        <begin position="90"/>
        <end position="100"/>
    </location>
</feature>
<dbReference type="FunCoup" id="A0A6P5INE0">
    <property type="interactions" value="744"/>
</dbReference>
<dbReference type="OMA" id="SNYYYLM"/>
<dbReference type="PANTHER" id="PTHR35819:SF1">
    <property type="entry name" value="PROTEIN PIMREG"/>
    <property type="match status" value="1"/>
</dbReference>
<dbReference type="RefSeq" id="XP_020820386.1">
    <property type="nucleotide sequence ID" value="XM_020964727.1"/>
</dbReference>
<dbReference type="Proteomes" id="UP000515140">
    <property type="component" value="Unplaced"/>
</dbReference>
<feature type="region of interest" description="Disordered" evidence="1">
    <location>
        <begin position="56"/>
        <end position="149"/>
    </location>
</feature>
<sequence>MTSVWQGLGVTRGRRSHQMLTEENQSPEPDLRKPPASSLDTLCTRLSRRLPLGVLDANFRDGPSWEPLEGSERAQGAGRSAREALGSVAQKIQKSCQGGSQRRDTGHAHGGSTHPTRRRGSVRLSGAPSPSSGARWRTTTPSSQASGLRSLSRWITKDPLLPLRRHSQREAALRSPYSSPAPLCSTRGGRLEEEEEVESVAMGIQQLKHLSQAFDEAIATDERKQAIMRYHLLMTHNLRAVSQSEVPLGFWTEAPRTGGLRPPTQC</sequence>
<evidence type="ECO:0000313" key="2">
    <source>
        <dbReference type="Proteomes" id="UP000515140"/>
    </source>
</evidence>
<accession>A0A6P5INE0</accession>
<gene>
    <name evidence="3" type="primary">PIMREG</name>
</gene>
<feature type="compositionally biased region" description="Polar residues" evidence="1">
    <location>
        <begin position="128"/>
        <end position="149"/>
    </location>
</feature>
<organism evidence="2 3">
    <name type="scientific">Phascolarctos cinereus</name>
    <name type="common">Koala</name>
    <dbReference type="NCBI Taxonomy" id="38626"/>
    <lineage>
        <taxon>Eukaryota</taxon>
        <taxon>Metazoa</taxon>
        <taxon>Chordata</taxon>
        <taxon>Craniata</taxon>
        <taxon>Vertebrata</taxon>
        <taxon>Euteleostomi</taxon>
        <taxon>Mammalia</taxon>
        <taxon>Metatheria</taxon>
        <taxon>Diprotodontia</taxon>
        <taxon>Phascolarctidae</taxon>
        <taxon>Phascolarctos</taxon>
    </lineage>
</organism>
<proteinExistence type="predicted"/>
<dbReference type="AlphaFoldDB" id="A0A6P5INE0"/>
<reference evidence="3" key="1">
    <citation type="submission" date="2025-08" db="UniProtKB">
        <authorList>
            <consortium name="RefSeq"/>
        </authorList>
    </citation>
    <scope>IDENTIFICATION</scope>
    <source>
        <tissue evidence="3">Spleen</tissue>
    </source>
</reference>
<feature type="region of interest" description="Disordered" evidence="1">
    <location>
        <begin position="1"/>
        <end position="38"/>
    </location>
</feature>
<evidence type="ECO:0000256" key="1">
    <source>
        <dbReference type="SAM" id="MobiDB-lite"/>
    </source>
</evidence>
<protein>
    <submittedName>
        <fullName evidence="3">Protein FAM64A isoform X1</fullName>
    </submittedName>
</protein>
<dbReference type="CTD" id="54478"/>
<dbReference type="InterPro" id="IPR009932">
    <property type="entry name" value="RCS1"/>
</dbReference>
<dbReference type="KEGG" id="pcw:110193124"/>
<evidence type="ECO:0000313" key="3">
    <source>
        <dbReference type="RefSeq" id="XP_020820386.1"/>
    </source>
</evidence>
<feature type="compositionally biased region" description="Polar residues" evidence="1">
    <location>
        <begin position="18"/>
        <end position="27"/>
    </location>
</feature>